<dbReference type="RefSeq" id="WP_186772805.1">
    <property type="nucleotide sequence ID" value="NZ_JACOMF010000040.1"/>
</dbReference>
<name>A0A9X0R423_9PROT</name>
<accession>A0A9X0R423</accession>
<evidence type="ECO:0000313" key="2">
    <source>
        <dbReference type="Proteomes" id="UP000600101"/>
    </source>
</evidence>
<comment type="caution">
    <text evidence="1">The sequence shown here is derived from an EMBL/GenBank/DDBJ whole genome shotgun (WGS) entry which is preliminary data.</text>
</comment>
<sequence>MDMLNLVYEGSRDQVIYDRLSSRMKHRFDIFGQLPDTLEDEWIGDEARLEEELRKYADRKRQANAFDIRWVAPPRVQHCRWTRRHGSRVGKPAPECWRARTSSR</sequence>
<evidence type="ECO:0000313" key="1">
    <source>
        <dbReference type="EMBL" id="MBC4018048.1"/>
    </source>
</evidence>
<proteinExistence type="predicted"/>
<gene>
    <name evidence="1" type="ORF">H7965_22365</name>
</gene>
<protein>
    <submittedName>
        <fullName evidence="1">Uncharacterized protein</fullName>
    </submittedName>
</protein>
<reference evidence="1" key="1">
    <citation type="submission" date="2020-08" db="EMBL/GenBank/DDBJ databases">
        <authorList>
            <person name="Hu Y."/>
            <person name="Nguyen S.V."/>
            <person name="Li F."/>
            <person name="Fanning S."/>
        </authorList>
    </citation>
    <scope>NUCLEOTIDE SEQUENCE</scope>
    <source>
        <strain evidence="1">SYSU D8009</strain>
    </source>
</reference>
<dbReference type="Proteomes" id="UP000600101">
    <property type="component" value="Unassembled WGS sequence"/>
</dbReference>
<dbReference type="AlphaFoldDB" id="A0A9X0R423"/>
<organism evidence="1 2">
    <name type="scientific">Siccirubricoccus deserti</name>
    <dbReference type="NCBI Taxonomy" id="2013562"/>
    <lineage>
        <taxon>Bacteria</taxon>
        <taxon>Pseudomonadati</taxon>
        <taxon>Pseudomonadota</taxon>
        <taxon>Alphaproteobacteria</taxon>
        <taxon>Acetobacterales</taxon>
        <taxon>Roseomonadaceae</taxon>
        <taxon>Siccirubricoccus</taxon>
    </lineage>
</organism>
<dbReference type="EMBL" id="JACOMF010000040">
    <property type="protein sequence ID" value="MBC4018048.1"/>
    <property type="molecule type" value="Genomic_DNA"/>
</dbReference>
<keyword evidence="2" id="KW-1185">Reference proteome</keyword>